<accession>A0ABM7VML7</accession>
<proteinExistence type="predicted"/>
<dbReference type="EMBL" id="AP025299">
    <property type="protein sequence ID" value="BDD02260.1"/>
    <property type="molecule type" value="Genomic_DNA"/>
</dbReference>
<keyword evidence="2" id="KW-1185">Reference proteome</keyword>
<sequence length="29" mass="3541">MGIWEVIFKLETVFHFFLEVEALIFLQLK</sequence>
<geneLocation type="plasmid" evidence="1 2">
    <name>pPP7</name>
</geneLocation>
<evidence type="ECO:0000313" key="2">
    <source>
        <dbReference type="Proteomes" id="UP001354989"/>
    </source>
</evidence>
<dbReference type="Proteomes" id="UP001354989">
    <property type="component" value="Plasmid pPP7"/>
</dbReference>
<reference evidence="1 2" key="1">
    <citation type="submission" date="2021-12" db="EMBL/GenBank/DDBJ databases">
        <title>Genome sequencing of bacteria with rrn-lacking chromosome and rrn-plasmid.</title>
        <authorList>
            <person name="Anda M."/>
            <person name="Iwasaki W."/>
        </authorList>
    </citation>
    <scope>NUCLEOTIDE SEQUENCE [LARGE SCALE GENOMIC DNA]</scope>
    <source>
        <strain evidence="1 2">NBRC 101262</strain>
        <plasmid evidence="1 2">pPP7</plasmid>
    </source>
</reference>
<protein>
    <submittedName>
        <fullName evidence="1">Uncharacterized protein</fullName>
    </submittedName>
</protein>
<gene>
    <name evidence="1" type="ORF">PEPS_45400</name>
</gene>
<keyword evidence="1" id="KW-0614">Plasmid</keyword>
<name>A0ABM7VML7_9BACT</name>
<evidence type="ECO:0000313" key="1">
    <source>
        <dbReference type="EMBL" id="BDD02260.1"/>
    </source>
</evidence>
<organism evidence="1 2">
    <name type="scientific">Persicobacter psychrovividus</name>
    <dbReference type="NCBI Taxonomy" id="387638"/>
    <lineage>
        <taxon>Bacteria</taxon>
        <taxon>Pseudomonadati</taxon>
        <taxon>Bacteroidota</taxon>
        <taxon>Cytophagia</taxon>
        <taxon>Cytophagales</taxon>
        <taxon>Persicobacteraceae</taxon>
        <taxon>Persicobacter</taxon>
    </lineage>
</organism>